<keyword evidence="3" id="KW-0378">Hydrolase</keyword>
<evidence type="ECO:0000256" key="4">
    <source>
        <dbReference type="ARBA" id="ARBA00023098"/>
    </source>
</evidence>
<evidence type="ECO:0000256" key="3">
    <source>
        <dbReference type="ARBA" id="ARBA00022801"/>
    </source>
</evidence>
<feature type="domain" description="LRAT" evidence="5">
    <location>
        <begin position="346"/>
        <end position="460"/>
    </location>
</feature>
<comment type="similarity">
    <text evidence="1">Belongs to the H-rev107 family.</text>
</comment>
<dbReference type="Pfam" id="PF04970">
    <property type="entry name" value="LRAT"/>
    <property type="match status" value="3"/>
</dbReference>
<name>A0ABM5F1J7_9SAUR</name>
<feature type="domain" description="LRAT" evidence="5">
    <location>
        <begin position="180"/>
        <end position="294"/>
    </location>
</feature>
<sequence>MSQTYSVEAEPRPEPGDMVEFLRPCFIHYAIAIDKEHVVHLTKGSPHNCSSDTDPTAEVKIERLSVVAGKCKYRINNKYDKRYEPRPPKDIVRIAKAKVGQKGRHSLFRNDCEEFATRMRYGVPITGQVEEEPDGGVQVGQEEKYNLFKDSCEDFVPSLCYGSPGHEQVEAKPRPEPGDMVVFPRSFYMHYAIAVDKEHVVHLTSAAPEGSPHNCSSDTDPTAEVKIERLSVVAGKCKYRINNKYDKRYEPRPPKDIVRIAKAKAGQKGRHSLFRNDCEEFATRMRYGVPITGQVAEEPDGGIQVGQEEKYNLFKDSCEDFAPSLCYGSPGHEQAEAETRPEPGDMVEFPRSFYMHYAIAVDKEHVVHLTSVDSGDLYFNSASLTGQIAEVKKERLSVVAANCKYQINNKYDSKHLPRCPAEIVYRAKAQVGQRRIYNLLMDNCEHFATSLRYGIALSEQASKLLGSVTFSPALTGPSQPSSVKRANE</sequence>
<feature type="domain" description="LRAT" evidence="5">
    <location>
        <begin position="18"/>
        <end position="128"/>
    </location>
</feature>
<evidence type="ECO:0000256" key="2">
    <source>
        <dbReference type="ARBA" id="ARBA00022679"/>
    </source>
</evidence>
<proteinExistence type="inferred from homology"/>
<evidence type="ECO:0000259" key="5">
    <source>
        <dbReference type="PROSITE" id="PS51934"/>
    </source>
</evidence>
<dbReference type="InterPro" id="IPR051496">
    <property type="entry name" value="H-rev107_PLA/AT"/>
</dbReference>
<organism evidence="6 7">
    <name type="scientific">Pogona vitticeps</name>
    <name type="common">central bearded dragon</name>
    <dbReference type="NCBI Taxonomy" id="103695"/>
    <lineage>
        <taxon>Eukaryota</taxon>
        <taxon>Metazoa</taxon>
        <taxon>Chordata</taxon>
        <taxon>Craniata</taxon>
        <taxon>Vertebrata</taxon>
        <taxon>Euteleostomi</taxon>
        <taxon>Lepidosauria</taxon>
        <taxon>Squamata</taxon>
        <taxon>Bifurcata</taxon>
        <taxon>Unidentata</taxon>
        <taxon>Episquamata</taxon>
        <taxon>Toxicofera</taxon>
        <taxon>Iguania</taxon>
        <taxon>Acrodonta</taxon>
        <taxon>Agamidae</taxon>
        <taxon>Amphibolurinae</taxon>
        <taxon>Pogona</taxon>
    </lineage>
</organism>
<dbReference type="RefSeq" id="XP_072839272.1">
    <property type="nucleotide sequence ID" value="XM_072983171.1"/>
</dbReference>
<reference evidence="7" key="1">
    <citation type="submission" date="2025-08" db="UniProtKB">
        <authorList>
            <consortium name="RefSeq"/>
        </authorList>
    </citation>
    <scope>IDENTIFICATION</scope>
</reference>
<dbReference type="GeneID" id="110070699"/>
<gene>
    <name evidence="7" type="primary">LOC110070699</name>
</gene>
<evidence type="ECO:0000313" key="6">
    <source>
        <dbReference type="Proteomes" id="UP001652642"/>
    </source>
</evidence>
<keyword evidence="6" id="KW-1185">Reference proteome</keyword>
<evidence type="ECO:0000256" key="1">
    <source>
        <dbReference type="ARBA" id="ARBA00007824"/>
    </source>
</evidence>
<dbReference type="PANTHER" id="PTHR13943:SF31">
    <property type="entry name" value="PHOSPHOLIPASE A AND ACYLTRANSFERASE 3"/>
    <property type="match status" value="1"/>
</dbReference>
<accession>A0ABM5F1J7</accession>
<dbReference type="InterPro" id="IPR007053">
    <property type="entry name" value="LRAT_dom"/>
</dbReference>
<dbReference type="Proteomes" id="UP001652642">
    <property type="component" value="Chromosome 14"/>
</dbReference>
<keyword evidence="2" id="KW-0808">Transferase</keyword>
<dbReference type="PANTHER" id="PTHR13943">
    <property type="entry name" value="HRAS-LIKE SUPPRESSOR - RELATED"/>
    <property type="match status" value="1"/>
</dbReference>
<dbReference type="Gene3D" id="3.90.1720.10">
    <property type="entry name" value="endopeptidase domain like (from Nostoc punctiforme)"/>
    <property type="match status" value="3"/>
</dbReference>
<protein>
    <submittedName>
        <fullName evidence="7">Uncharacterized protein isoform X2</fullName>
    </submittedName>
</protein>
<evidence type="ECO:0000313" key="7">
    <source>
        <dbReference type="RefSeq" id="XP_072839272.1"/>
    </source>
</evidence>
<keyword evidence="4" id="KW-0443">Lipid metabolism</keyword>
<dbReference type="PROSITE" id="PS51934">
    <property type="entry name" value="LRAT"/>
    <property type="match status" value="3"/>
</dbReference>